<accession>A0AB34JSY3</accession>
<proteinExistence type="predicted"/>
<gene>
    <name evidence="3" type="ORF">AB1Y20_019661</name>
</gene>
<evidence type="ECO:0008006" key="5">
    <source>
        <dbReference type="Google" id="ProtNLM"/>
    </source>
</evidence>
<reference evidence="3 4" key="1">
    <citation type="journal article" date="2024" name="Science">
        <title>Giant polyketide synthase enzymes in the biosynthesis of giant marine polyether toxins.</title>
        <authorList>
            <person name="Fallon T.R."/>
            <person name="Shende V.V."/>
            <person name="Wierzbicki I.H."/>
            <person name="Pendleton A.L."/>
            <person name="Watervoot N.F."/>
            <person name="Auber R.P."/>
            <person name="Gonzalez D.J."/>
            <person name="Wisecaver J.H."/>
            <person name="Moore B.S."/>
        </authorList>
    </citation>
    <scope>NUCLEOTIDE SEQUENCE [LARGE SCALE GENOMIC DNA]</scope>
    <source>
        <strain evidence="3 4">12B1</strain>
    </source>
</reference>
<keyword evidence="2" id="KW-0812">Transmembrane</keyword>
<protein>
    <recommendedName>
        <fullName evidence="5">Transmembrane protein 107</fullName>
    </recommendedName>
</protein>
<comment type="caution">
    <text evidence="3">The sequence shown here is derived from an EMBL/GenBank/DDBJ whole genome shotgun (WGS) entry which is preliminary data.</text>
</comment>
<evidence type="ECO:0000313" key="3">
    <source>
        <dbReference type="EMBL" id="KAL1524779.1"/>
    </source>
</evidence>
<dbReference type="AlphaFoldDB" id="A0AB34JSY3"/>
<dbReference type="EMBL" id="JBGBPQ010000005">
    <property type="protein sequence ID" value="KAL1524779.1"/>
    <property type="molecule type" value="Genomic_DNA"/>
</dbReference>
<dbReference type="Proteomes" id="UP001515480">
    <property type="component" value="Unassembled WGS sequence"/>
</dbReference>
<keyword evidence="4" id="KW-1185">Reference proteome</keyword>
<feature type="transmembrane region" description="Helical" evidence="2">
    <location>
        <begin position="156"/>
        <end position="186"/>
    </location>
</feature>
<feature type="transmembrane region" description="Helical" evidence="2">
    <location>
        <begin position="215"/>
        <end position="234"/>
    </location>
</feature>
<keyword evidence="2" id="KW-1133">Transmembrane helix</keyword>
<organism evidence="3 4">
    <name type="scientific">Prymnesium parvum</name>
    <name type="common">Toxic golden alga</name>
    <dbReference type="NCBI Taxonomy" id="97485"/>
    <lineage>
        <taxon>Eukaryota</taxon>
        <taxon>Haptista</taxon>
        <taxon>Haptophyta</taxon>
        <taxon>Prymnesiophyceae</taxon>
        <taxon>Prymnesiales</taxon>
        <taxon>Prymnesiaceae</taxon>
        <taxon>Prymnesium</taxon>
    </lineage>
</organism>
<name>A0AB34JSY3_PRYPA</name>
<sequence>MWSAYGNLMENRKQPLTRHSPLLPHILLPRNHTTHPARFDTSAGERARTGALRSVHRSEGDERDRSPMVLFRSRCRTSSLGSSAAACSPAMRLSSAEAVRGVTVITIENTESRLQTVMTVSALLLTFISMMPDTTANEMATVETCPSSFEREAHHILYSIMYTSGVLASLLSAKAFFAALTLYVAFSRNEFHPEDFSSIRAWVDAHGNYFNYGEIALVLGIGTSLIAMGCAYFVNWLDYVDCHLTVLQQVVFLVAIFMSLGLPFLACSIIRNNRHLFQKERPNCYFGEAQKRRSTLRLADTEGSAGI</sequence>
<keyword evidence="2" id="KW-0472">Membrane</keyword>
<evidence type="ECO:0000313" key="4">
    <source>
        <dbReference type="Proteomes" id="UP001515480"/>
    </source>
</evidence>
<evidence type="ECO:0000256" key="1">
    <source>
        <dbReference type="SAM" id="MobiDB-lite"/>
    </source>
</evidence>
<evidence type="ECO:0000256" key="2">
    <source>
        <dbReference type="SAM" id="Phobius"/>
    </source>
</evidence>
<feature type="compositionally biased region" description="Basic and acidic residues" evidence="1">
    <location>
        <begin position="56"/>
        <end position="65"/>
    </location>
</feature>
<feature type="region of interest" description="Disordered" evidence="1">
    <location>
        <begin position="33"/>
        <end position="65"/>
    </location>
</feature>
<feature type="transmembrane region" description="Helical" evidence="2">
    <location>
        <begin position="246"/>
        <end position="270"/>
    </location>
</feature>